<keyword evidence="1" id="KW-0175">Coiled coil</keyword>
<dbReference type="Gene3D" id="1.20.5.340">
    <property type="match status" value="1"/>
</dbReference>
<dbReference type="KEGG" id="oti:135378409"/>
<reference evidence="3" key="1">
    <citation type="submission" date="2018-03" db="EMBL/GenBank/DDBJ databases">
        <title>The relapsing fever spirochete Borrelia turicatae persists in the highly oxidative environment of its soft-bodied tick vector.</title>
        <authorList>
            <person name="Bourret T.J."/>
            <person name="Boyle W.K."/>
            <person name="Valenzuela J.G."/>
            <person name="Oliveira F."/>
            <person name="Lopez J.E."/>
        </authorList>
    </citation>
    <scope>NUCLEOTIDE SEQUENCE</scope>
    <source>
        <strain evidence="3">Kansas strain/isolate</strain>
        <tissue evidence="3">Salivary glands</tissue>
    </source>
</reference>
<feature type="compositionally biased region" description="Polar residues" evidence="2">
    <location>
        <begin position="74"/>
        <end position="91"/>
    </location>
</feature>
<feature type="region of interest" description="Disordered" evidence="2">
    <location>
        <begin position="68"/>
        <end position="91"/>
    </location>
</feature>
<proteinExistence type="predicted"/>
<dbReference type="SUPFAM" id="SSF90257">
    <property type="entry name" value="Myosin rod fragments"/>
    <property type="match status" value="1"/>
</dbReference>
<feature type="region of interest" description="Disordered" evidence="2">
    <location>
        <begin position="151"/>
        <end position="181"/>
    </location>
</feature>
<evidence type="ECO:0000256" key="1">
    <source>
        <dbReference type="SAM" id="Coils"/>
    </source>
</evidence>
<dbReference type="GeneID" id="135378409"/>
<organism evidence="3">
    <name type="scientific">Ornithodoros turicata</name>
    <dbReference type="NCBI Taxonomy" id="34597"/>
    <lineage>
        <taxon>Eukaryota</taxon>
        <taxon>Metazoa</taxon>
        <taxon>Ecdysozoa</taxon>
        <taxon>Arthropoda</taxon>
        <taxon>Chelicerata</taxon>
        <taxon>Arachnida</taxon>
        <taxon>Acari</taxon>
        <taxon>Parasitiformes</taxon>
        <taxon>Ixodida</taxon>
        <taxon>Ixodoidea</taxon>
        <taxon>Argasidae</taxon>
        <taxon>Ornithodorinae</taxon>
        <taxon>Ornithodoros</taxon>
    </lineage>
</organism>
<sequence>MAPRNWKRPLTTIYNDNYKYGNSLYSGAIDDIEKRYQNSVSRTSFRSDRGDANLTTFASSNIGSAGSALGSVHGSESTLRPTGGESTPMPTLSPLQTVLESDLDFDFQRRPRSMLADISKFRSPLQVPSSFSDDEDFGRLGEDAFGIRRKNKLSERENRSLASSVRAAAPPAPLPSQTASSTGVTADYYYDKCRDLKHELDGLYLRVSDAETRAKNDSNALRHKVQTEIAELSFSLEDTTAQNNEMQKILKKQAKQLLDLQGYCNELQRHLQEATDDLSAANKRCGDLQRELDNLKSSMESALRHA</sequence>
<name>A0A2R5LJH0_9ACAR</name>
<feature type="compositionally biased region" description="Low complexity" evidence="2">
    <location>
        <begin position="160"/>
        <end position="181"/>
    </location>
</feature>
<feature type="coiled-coil region" evidence="1">
    <location>
        <begin position="236"/>
        <end position="305"/>
    </location>
</feature>
<dbReference type="AlphaFoldDB" id="A0A2R5LJH0"/>
<accession>A0A2R5LJH0</accession>
<dbReference type="EMBL" id="GGLE01005564">
    <property type="protein sequence ID" value="MBY09690.1"/>
    <property type="molecule type" value="Transcribed_RNA"/>
</dbReference>
<evidence type="ECO:0000313" key="3">
    <source>
        <dbReference type="EMBL" id="MBY09690.1"/>
    </source>
</evidence>
<evidence type="ECO:0000256" key="2">
    <source>
        <dbReference type="SAM" id="MobiDB-lite"/>
    </source>
</evidence>
<protein>
    <submittedName>
        <fullName evidence="3">Putative paramyosin short form-like protein</fullName>
    </submittedName>
</protein>
<dbReference type="RefSeq" id="XP_064467509.1">
    <property type="nucleotide sequence ID" value="XM_064611439.1"/>
</dbReference>